<protein>
    <recommendedName>
        <fullName evidence="4 5">Large ribosomal subunit protein uL29</fullName>
    </recommendedName>
</protein>
<gene>
    <name evidence="5" type="primary">rpmC</name>
    <name evidence="7" type="ORF">ENW50_08825</name>
</gene>
<dbReference type="GO" id="GO:0003735">
    <property type="term" value="F:structural constituent of ribosome"/>
    <property type="evidence" value="ECO:0007669"/>
    <property type="project" value="InterPro"/>
</dbReference>
<dbReference type="Pfam" id="PF00831">
    <property type="entry name" value="Ribosomal_L29"/>
    <property type="match status" value="1"/>
</dbReference>
<dbReference type="NCBIfam" id="TIGR00012">
    <property type="entry name" value="L29"/>
    <property type="match status" value="1"/>
</dbReference>
<evidence type="ECO:0000256" key="1">
    <source>
        <dbReference type="ARBA" id="ARBA00009254"/>
    </source>
</evidence>
<comment type="similarity">
    <text evidence="1 5">Belongs to the universal ribosomal protein uL29 family.</text>
</comment>
<dbReference type="InterPro" id="IPR036049">
    <property type="entry name" value="Ribosomal_uL29_sf"/>
</dbReference>
<dbReference type="EMBL" id="DTKL01000057">
    <property type="protein sequence ID" value="HGY94767.1"/>
    <property type="molecule type" value="Genomic_DNA"/>
</dbReference>
<evidence type="ECO:0000256" key="6">
    <source>
        <dbReference type="SAM" id="MobiDB-lite"/>
    </source>
</evidence>
<evidence type="ECO:0000256" key="4">
    <source>
        <dbReference type="ARBA" id="ARBA00035204"/>
    </source>
</evidence>
<feature type="compositionally biased region" description="Basic residues" evidence="6">
    <location>
        <begin position="79"/>
        <end position="91"/>
    </location>
</feature>
<dbReference type="GO" id="GO:0006412">
    <property type="term" value="P:translation"/>
    <property type="evidence" value="ECO:0007669"/>
    <property type="project" value="UniProtKB-UniRule"/>
</dbReference>
<dbReference type="AlphaFoldDB" id="A0A7V4XTE9"/>
<accession>A0A7V4XTE9</accession>
<sequence length="91" mass="10435">MELDKIRNLSDEELKVEDNKAQEQLFRLRFQMKMGQTEGVKKLRELKKDVARIRTISRERVLAIRGAAPLAESSAPAKAKSRARKSKKEAL</sequence>
<comment type="caution">
    <text evidence="7">The sequence shown here is derived from an EMBL/GenBank/DDBJ whole genome shotgun (WGS) entry which is preliminary data.</text>
</comment>
<evidence type="ECO:0000256" key="2">
    <source>
        <dbReference type="ARBA" id="ARBA00022980"/>
    </source>
</evidence>
<feature type="region of interest" description="Disordered" evidence="6">
    <location>
        <begin position="71"/>
        <end position="91"/>
    </location>
</feature>
<name>A0A7V4XTE9_9BACT</name>
<reference evidence="7" key="1">
    <citation type="journal article" date="2020" name="mSystems">
        <title>Genome- and Community-Level Interaction Insights into Carbon Utilization and Element Cycling Functions of Hydrothermarchaeota in Hydrothermal Sediment.</title>
        <authorList>
            <person name="Zhou Z."/>
            <person name="Liu Y."/>
            <person name="Xu W."/>
            <person name="Pan J."/>
            <person name="Luo Z.H."/>
            <person name="Li M."/>
        </authorList>
    </citation>
    <scope>NUCLEOTIDE SEQUENCE [LARGE SCALE GENOMIC DNA]</scope>
    <source>
        <strain evidence="7">SpSt-855</strain>
    </source>
</reference>
<organism evidence="7">
    <name type="scientific">Acidobacterium capsulatum</name>
    <dbReference type="NCBI Taxonomy" id="33075"/>
    <lineage>
        <taxon>Bacteria</taxon>
        <taxon>Pseudomonadati</taxon>
        <taxon>Acidobacteriota</taxon>
        <taxon>Terriglobia</taxon>
        <taxon>Terriglobales</taxon>
        <taxon>Acidobacteriaceae</taxon>
        <taxon>Acidobacterium</taxon>
    </lineage>
</organism>
<keyword evidence="2 5" id="KW-0689">Ribosomal protein</keyword>
<dbReference type="HAMAP" id="MF_00374">
    <property type="entry name" value="Ribosomal_uL29"/>
    <property type="match status" value="1"/>
</dbReference>
<dbReference type="SUPFAM" id="SSF46561">
    <property type="entry name" value="Ribosomal protein L29 (L29p)"/>
    <property type="match status" value="1"/>
</dbReference>
<dbReference type="Gene3D" id="1.10.287.310">
    <property type="match status" value="1"/>
</dbReference>
<evidence type="ECO:0000256" key="5">
    <source>
        <dbReference type="HAMAP-Rule" id="MF_00374"/>
    </source>
</evidence>
<evidence type="ECO:0000256" key="3">
    <source>
        <dbReference type="ARBA" id="ARBA00023274"/>
    </source>
</evidence>
<dbReference type="GO" id="GO:1990904">
    <property type="term" value="C:ribonucleoprotein complex"/>
    <property type="evidence" value="ECO:0007669"/>
    <property type="project" value="UniProtKB-KW"/>
</dbReference>
<evidence type="ECO:0000313" key="7">
    <source>
        <dbReference type="EMBL" id="HGY94767.1"/>
    </source>
</evidence>
<keyword evidence="3 5" id="KW-0687">Ribonucleoprotein</keyword>
<dbReference type="InterPro" id="IPR001854">
    <property type="entry name" value="Ribosomal_uL29"/>
</dbReference>
<proteinExistence type="inferred from homology"/>
<dbReference type="GO" id="GO:0005840">
    <property type="term" value="C:ribosome"/>
    <property type="evidence" value="ECO:0007669"/>
    <property type="project" value="UniProtKB-KW"/>
</dbReference>
<dbReference type="CDD" id="cd00427">
    <property type="entry name" value="Ribosomal_L29_HIP"/>
    <property type="match status" value="1"/>
</dbReference>